<evidence type="ECO:0000313" key="1">
    <source>
        <dbReference type="EMBL" id="MBE4908653.1"/>
    </source>
</evidence>
<dbReference type="PROSITE" id="PS51365">
    <property type="entry name" value="RENAL_DIPEPTIDASE_2"/>
    <property type="match status" value="1"/>
</dbReference>
<organism evidence="1 2">
    <name type="scientific">Litchfieldia luteola</name>
    <dbReference type="NCBI Taxonomy" id="682179"/>
    <lineage>
        <taxon>Bacteria</taxon>
        <taxon>Bacillati</taxon>
        <taxon>Bacillota</taxon>
        <taxon>Bacilli</taxon>
        <taxon>Bacillales</taxon>
        <taxon>Bacillaceae</taxon>
        <taxon>Litchfieldia</taxon>
    </lineage>
</organism>
<dbReference type="SUPFAM" id="SSF51556">
    <property type="entry name" value="Metallo-dependent hydrolases"/>
    <property type="match status" value="1"/>
</dbReference>
<dbReference type="CDD" id="cd01301">
    <property type="entry name" value="rDP_like"/>
    <property type="match status" value="1"/>
</dbReference>
<reference evidence="1 2" key="1">
    <citation type="submission" date="2020-10" db="EMBL/GenBank/DDBJ databases">
        <title>Bacillus sp. HD4P25, an endophyte from a halophyte.</title>
        <authorList>
            <person name="Sun J.-Q."/>
        </authorList>
    </citation>
    <scope>NUCLEOTIDE SEQUENCE [LARGE SCALE GENOMIC DNA]</scope>
    <source>
        <strain evidence="1 2">YIM 93174</strain>
    </source>
</reference>
<dbReference type="EMBL" id="JADCLJ010000020">
    <property type="protein sequence ID" value="MBE4908653.1"/>
    <property type="molecule type" value="Genomic_DNA"/>
</dbReference>
<gene>
    <name evidence="1" type="ORF">IMZ08_11355</name>
</gene>
<dbReference type="Pfam" id="PF01244">
    <property type="entry name" value="Peptidase_M19"/>
    <property type="match status" value="1"/>
</dbReference>
<name>A0ABR9QJH2_9BACI</name>
<proteinExistence type="predicted"/>
<keyword evidence="2" id="KW-1185">Reference proteome</keyword>
<comment type="caution">
    <text evidence="1">The sequence shown here is derived from an EMBL/GenBank/DDBJ whole genome shotgun (WGS) entry which is preliminary data.</text>
</comment>
<accession>A0ABR9QJH2</accession>
<dbReference type="PANTHER" id="PTHR10443">
    <property type="entry name" value="MICROSOMAL DIPEPTIDASE"/>
    <property type="match status" value="1"/>
</dbReference>
<sequence>MANRCFYVLISEGGSRLKIFDAHSDVLYKMWLDPSISFVSSDHLHISLDKLINTNSKVQCFAIYIPETVKHEQRFDVALEMIQIFYAKVIPCSPKLKLVRNRSDIEALSDDEIGAMLTLEGCDAIGANMVKLQTLIRLGVASVGLTWNYANAVADGILEGRGAGLSSFGHEVVHENNKHFIMTDVSHISIKGFWDVIEHADYPIASHSNAFAICKNPRNLDDEQIRSLISVDGMIGVTFVPQFLSDKGTATISDVLKHVDHICGLGGEYNLGFGSDFDGITQTVNGLENYNGYEGLINTLLKYYKENQVKRFLFENYLNHLPI</sequence>
<dbReference type="InterPro" id="IPR032466">
    <property type="entry name" value="Metal_Hydrolase"/>
</dbReference>
<dbReference type="RefSeq" id="WP_193536528.1">
    <property type="nucleotide sequence ID" value="NZ_JADCLJ010000020.1"/>
</dbReference>
<dbReference type="Gene3D" id="3.20.20.140">
    <property type="entry name" value="Metal-dependent hydrolases"/>
    <property type="match status" value="1"/>
</dbReference>
<evidence type="ECO:0000313" key="2">
    <source>
        <dbReference type="Proteomes" id="UP001516662"/>
    </source>
</evidence>
<protein>
    <submittedName>
        <fullName evidence="1">Dipeptidase</fullName>
    </submittedName>
</protein>
<dbReference type="PANTHER" id="PTHR10443:SF12">
    <property type="entry name" value="DIPEPTIDASE"/>
    <property type="match status" value="1"/>
</dbReference>
<dbReference type="InterPro" id="IPR008257">
    <property type="entry name" value="Pept_M19"/>
</dbReference>
<dbReference type="Proteomes" id="UP001516662">
    <property type="component" value="Unassembled WGS sequence"/>
</dbReference>